<evidence type="ECO:0000313" key="4">
    <source>
        <dbReference type="Proteomes" id="UP000886857"/>
    </source>
</evidence>
<reference evidence="3" key="2">
    <citation type="journal article" date="2021" name="PeerJ">
        <title>Extensive microbial diversity within the chicken gut microbiome revealed by metagenomics and culture.</title>
        <authorList>
            <person name="Gilroy R."/>
            <person name="Ravi A."/>
            <person name="Getino M."/>
            <person name="Pursley I."/>
            <person name="Horton D.L."/>
            <person name="Alikhan N.F."/>
            <person name="Baker D."/>
            <person name="Gharbi K."/>
            <person name="Hall N."/>
            <person name="Watson M."/>
            <person name="Adriaenssens E.M."/>
            <person name="Foster-Nyarko E."/>
            <person name="Jarju S."/>
            <person name="Secka A."/>
            <person name="Antonio M."/>
            <person name="Oren A."/>
            <person name="Chaudhuri R.R."/>
            <person name="La Ragione R."/>
            <person name="Hildebrand F."/>
            <person name="Pallen M.J."/>
        </authorList>
    </citation>
    <scope>NUCLEOTIDE SEQUENCE</scope>
    <source>
        <strain evidence="3">10406</strain>
    </source>
</reference>
<organism evidence="3 4">
    <name type="scientific">Candidatus Limadaptatus stercoripullorum</name>
    <dbReference type="NCBI Taxonomy" id="2840846"/>
    <lineage>
        <taxon>Bacteria</taxon>
        <taxon>Bacillati</taxon>
        <taxon>Bacillota</taxon>
        <taxon>Clostridia</taxon>
        <taxon>Eubacteriales</taxon>
        <taxon>Candidatus Limadaptatus</taxon>
    </lineage>
</organism>
<feature type="region of interest" description="Disordered" evidence="2">
    <location>
        <begin position="50"/>
        <end position="70"/>
    </location>
</feature>
<sequence>MASFWEEFKDLFKTQSRKDEERQQEIAAALEAEKAVTEQLENLDRAYRDTLPEEPEPDLDALFPEDPGYQKVDYTPATDEELAELAGAEIGSKKAGDILDLTSAYDEAVAKVSEQAREAEAKKAEAVDTLTRTYDELMKEAENSATARGLARSSVLSSAVQSLGEAETAGREEAERDYALRVRELDEELTRLSEERDAALAQTELEYAAELESRIAELKSERDAEAKKIAEYNNKIAEKEREYALSREEDIAEFLADREKERLEREQKTREEEAKYGYTGEKQKNYAKRYEIAYEFYSSLSPDIAAAALEASPNMRYYLGNYYDKLHDALETEGKKTYF</sequence>
<evidence type="ECO:0000256" key="1">
    <source>
        <dbReference type="SAM" id="Coils"/>
    </source>
</evidence>
<evidence type="ECO:0000313" key="3">
    <source>
        <dbReference type="EMBL" id="HIU99063.1"/>
    </source>
</evidence>
<dbReference type="Pfam" id="PF25588">
    <property type="entry name" value="DUF7934"/>
    <property type="match status" value="1"/>
</dbReference>
<dbReference type="Proteomes" id="UP000886857">
    <property type="component" value="Unassembled WGS sequence"/>
</dbReference>
<accession>A0A9D1SWF6</accession>
<gene>
    <name evidence="3" type="ORF">IAC73_04415</name>
</gene>
<reference evidence="3" key="1">
    <citation type="submission" date="2020-10" db="EMBL/GenBank/DDBJ databases">
        <authorList>
            <person name="Gilroy R."/>
        </authorList>
    </citation>
    <scope>NUCLEOTIDE SEQUENCE</scope>
    <source>
        <strain evidence="3">10406</strain>
    </source>
</reference>
<comment type="caution">
    <text evidence="3">The sequence shown here is derived from an EMBL/GenBank/DDBJ whole genome shotgun (WGS) entry which is preliminary data.</text>
</comment>
<protein>
    <submittedName>
        <fullName evidence="3">Uncharacterized protein</fullName>
    </submittedName>
</protein>
<proteinExistence type="predicted"/>
<dbReference type="InterPro" id="IPR057694">
    <property type="entry name" value="DUF7934"/>
</dbReference>
<name>A0A9D1SWF6_9FIRM</name>
<keyword evidence="1" id="KW-0175">Coiled coil</keyword>
<evidence type="ECO:0000256" key="2">
    <source>
        <dbReference type="SAM" id="MobiDB-lite"/>
    </source>
</evidence>
<feature type="coiled-coil region" evidence="1">
    <location>
        <begin position="175"/>
        <end position="271"/>
    </location>
</feature>
<dbReference type="EMBL" id="DVOE01000067">
    <property type="protein sequence ID" value="HIU99063.1"/>
    <property type="molecule type" value="Genomic_DNA"/>
</dbReference>
<dbReference type="AlphaFoldDB" id="A0A9D1SWF6"/>